<keyword evidence="2" id="KW-1185">Reference proteome</keyword>
<comment type="caution">
    <text evidence="1">The sequence shown here is derived from an EMBL/GenBank/DDBJ whole genome shotgun (WGS) entry which is preliminary data.</text>
</comment>
<proteinExistence type="predicted"/>
<accession>A0ACC2ASB6</accession>
<evidence type="ECO:0000313" key="1">
    <source>
        <dbReference type="EMBL" id="KAJ7520396.1"/>
    </source>
</evidence>
<gene>
    <name evidence="1" type="ORF">O6H91_19G004000</name>
</gene>
<name>A0ACC2ASB6_DIPCM</name>
<organism evidence="1 2">
    <name type="scientific">Diphasiastrum complanatum</name>
    <name type="common">Issler's clubmoss</name>
    <name type="synonym">Lycopodium complanatum</name>
    <dbReference type="NCBI Taxonomy" id="34168"/>
    <lineage>
        <taxon>Eukaryota</taxon>
        <taxon>Viridiplantae</taxon>
        <taxon>Streptophyta</taxon>
        <taxon>Embryophyta</taxon>
        <taxon>Tracheophyta</taxon>
        <taxon>Lycopodiopsida</taxon>
        <taxon>Lycopodiales</taxon>
        <taxon>Lycopodiaceae</taxon>
        <taxon>Lycopodioideae</taxon>
        <taxon>Diphasiastrum</taxon>
    </lineage>
</organism>
<dbReference type="Proteomes" id="UP001162992">
    <property type="component" value="Chromosome 19"/>
</dbReference>
<sequence length="336" mass="36346">MLDTRFQAAYLQPTSTLPCSSAFATSLCSASPSVFLDKHKFSNYVKPWVSNTARLPDCTVRFPQHGNAKRLQICFISLSEQPSSSQPAEQNNVKSESKIRVEGLTRTAANGLPILHGVSLRVKAGGVHGLIGPSGSGKSTVLRALNRLWEPPPGTVFIDGVDCTKMDVISLRRHVGMVFQSACLFDGLVAYNVRYGPSLRGIHLSDERVEELLLKAGISEPDKNFLSKSVNELSGGEAQRVSLARSLANEPEVLLLDEPTSSLDPLSTRIVESTVLELQAEGLTVVLVSHNMDQVNRIANTATILLKGSVLQTGSLEELKATDNAVVQQFITGHMD</sequence>
<evidence type="ECO:0000313" key="2">
    <source>
        <dbReference type="Proteomes" id="UP001162992"/>
    </source>
</evidence>
<reference evidence="2" key="1">
    <citation type="journal article" date="2024" name="Proc. Natl. Acad. Sci. U.S.A.">
        <title>Extraordinary preservation of gene collinearity over three hundred million years revealed in homosporous lycophytes.</title>
        <authorList>
            <person name="Li C."/>
            <person name="Wickell D."/>
            <person name="Kuo L.Y."/>
            <person name="Chen X."/>
            <person name="Nie B."/>
            <person name="Liao X."/>
            <person name="Peng D."/>
            <person name="Ji J."/>
            <person name="Jenkins J."/>
            <person name="Williams M."/>
            <person name="Shu S."/>
            <person name="Plott C."/>
            <person name="Barry K."/>
            <person name="Rajasekar S."/>
            <person name="Grimwood J."/>
            <person name="Han X."/>
            <person name="Sun S."/>
            <person name="Hou Z."/>
            <person name="He W."/>
            <person name="Dai G."/>
            <person name="Sun C."/>
            <person name="Schmutz J."/>
            <person name="Leebens-Mack J.H."/>
            <person name="Li F.W."/>
            <person name="Wang L."/>
        </authorList>
    </citation>
    <scope>NUCLEOTIDE SEQUENCE [LARGE SCALE GENOMIC DNA]</scope>
    <source>
        <strain evidence="2">cv. PW_Plant_1</strain>
    </source>
</reference>
<protein>
    <submittedName>
        <fullName evidence="1">Uncharacterized protein</fullName>
    </submittedName>
</protein>
<dbReference type="EMBL" id="CM055110">
    <property type="protein sequence ID" value="KAJ7520396.1"/>
    <property type="molecule type" value="Genomic_DNA"/>
</dbReference>